<evidence type="ECO:0000313" key="3">
    <source>
        <dbReference type="Proteomes" id="UP000231581"/>
    </source>
</evidence>
<feature type="transmembrane region" description="Helical" evidence="1">
    <location>
        <begin position="367"/>
        <end position="392"/>
    </location>
</feature>
<sequence length="412" mass="44288">MEHHKSSMNLRIRGNKTLITVLTCFFVFGWALPSFAQENVSSTTTEAAASSTATPVFAAGQEGLYERGQVISVRQGEKTDTTGGEQVEIYGIRFLSGPLKGETRDVESSVQENPYGLKPAIGNSVVLFMQQADEAGSWHVYIDSYERRAAMLWLFVAFFITLILLSGWQGMKVGISIVISIFVIGFVLIPLFIKGVNPVPVAIILMGLLTYLASGLSGGWNKKAVVTALGTMGGALAGYLLSIVFVEWAHVSGLSTEEDRQFFLSNPMLNPRGLLFAGIIIAAAGAAEDVAVSIASAASEIKRAKPHASFKEVFSSAMTVGKDHMGALSNTLIFAYVGASLTLLLQYTQFGGSWLKFINFDSVVEEIIRSLTGTIGIAFTVPITALLSAWVVMHGGPLAGKASEHEHLHQHH</sequence>
<feature type="transmembrane region" description="Helical" evidence="1">
    <location>
        <begin position="274"/>
        <end position="295"/>
    </location>
</feature>
<feature type="transmembrane region" description="Helical" evidence="1">
    <location>
        <begin position="327"/>
        <end position="347"/>
    </location>
</feature>
<feature type="transmembrane region" description="Helical" evidence="1">
    <location>
        <begin position="175"/>
        <end position="193"/>
    </location>
</feature>
<dbReference type="Pfam" id="PF07907">
    <property type="entry name" value="YibE_F"/>
    <property type="match status" value="1"/>
</dbReference>
<dbReference type="Proteomes" id="UP000231581">
    <property type="component" value="Unassembled WGS sequence"/>
</dbReference>
<reference evidence="2 3" key="1">
    <citation type="submission" date="2017-09" db="EMBL/GenBank/DDBJ databases">
        <title>Depth-based differentiation of microbial function through sediment-hosted aquifers and enrichment of novel symbionts in the deep terrestrial subsurface.</title>
        <authorList>
            <person name="Probst A.J."/>
            <person name="Ladd B."/>
            <person name="Jarett J.K."/>
            <person name="Geller-Mcgrath D.E."/>
            <person name="Sieber C.M."/>
            <person name="Emerson J.B."/>
            <person name="Anantharaman K."/>
            <person name="Thomas B.C."/>
            <person name="Malmstrom R."/>
            <person name="Stieglmeier M."/>
            <person name="Klingl A."/>
            <person name="Woyke T."/>
            <person name="Ryan C.M."/>
            <person name="Banfield J.F."/>
        </authorList>
    </citation>
    <scope>NUCLEOTIDE SEQUENCE [LARGE SCALE GENOMIC DNA]</scope>
    <source>
        <strain evidence="2">CG22_combo_CG10-13_8_21_14_all_47_17</strain>
    </source>
</reference>
<dbReference type="AlphaFoldDB" id="A0A2H0BTK3"/>
<gene>
    <name evidence="2" type="ORF">COX00_00365</name>
</gene>
<name>A0A2H0BTK3_9BACT</name>
<organism evidence="2 3">
    <name type="scientific">Candidatus Uhrbacteria bacterium CG22_combo_CG10-13_8_21_14_all_47_17</name>
    <dbReference type="NCBI Taxonomy" id="1975041"/>
    <lineage>
        <taxon>Bacteria</taxon>
        <taxon>Candidatus Uhriibacteriota</taxon>
    </lineage>
</organism>
<accession>A0A2H0BTK3</accession>
<keyword evidence="1" id="KW-1133">Transmembrane helix</keyword>
<dbReference type="EMBL" id="PCSZ01000009">
    <property type="protein sequence ID" value="PIP60982.1"/>
    <property type="molecule type" value="Genomic_DNA"/>
</dbReference>
<dbReference type="PANTHER" id="PTHR41771:SF1">
    <property type="entry name" value="MEMBRANE PROTEIN"/>
    <property type="match status" value="1"/>
</dbReference>
<evidence type="ECO:0000313" key="2">
    <source>
        <dbReference type="EMBL" id="PIP60982.1"/>
    </source>
</evidence>
<proteinExistence type="predicted"/>
<feature type="transmembrane region" description="Helical" evidence="1">
    <location>
        <begin position="199"/>
        <end position="217"/>
    </location>
</feature>
<comment type="caution">
    <text evidence="2">The sequence shown here is derived from an EMBL/GenBank/DDBJ whole genome shotgun (WGS) entry which is preliminary data.</text>
</comment>
<feature type="transmembrane region" description="Helical" evidence="1">
    <location>
        <begin position="224"/>
        <end position="246"/>
    </location>
</feature>
<feature type="transmembrane region" description="Helical" evidence="1">
    <location>
        <begin position="150"/>
        <end position="168"/>
    </location>
</feature>
<protein>
    <recommendedName>
        <fullName evidence="4">YibE/F family protein</fullName>
    </recommendedName>
</protein>
<keyword evidence="1" id="KW-0812">Transmembrane</keyword>
<dbReference type="InterPro" id="IPR012507">
    <property type="entry name" value="YibE_F"/>
</dbReference>
<evidence type="ECO:0000256" key="1">
    <source>
        <dbReference type="SAM" id="Phobius"/>
    </source>
</evidence>
<dbReference type="PANTHER" id="PTHR41771">
    <property type="entry name" value="MEMBRANE PROTEIN-RELATED"/>
    <property type="match status" value="1"/>
</dbReference>
<keyword evidence="1" id="KW-0472">Membrane</keyword>
<evidence type="ECO:0008006" key="4">
    <source>
        <dbReference type="Google" id="ProtNLM"/>
    </source>
</evidence>